<dbReference type="EMBL" id="JBGMDY010000011">
    <property type="protein sequence ID" value="KAL2317942.1"/>
    <property type="molecule type" value="Genomic_DNA"/>
</dbReference>
<proteinExistence type="predicted"/>
<gene>
    <name evidence="2" type="ORF">Fmac_031818</name>
</gene>
<accession>A0ABD1L355</accession>
<comment type="caution">
    <text evidence="2">The sequence shown here is derived from an EMBL/GenBank/DDBJ whole genome shotgun (WGS) entry which is preliminary data.</text>
</comment>
<dbReference type="Proteomes" id="UP001603857">
    <property type="component" value="Unassembled WGS sequence"/>
</dbReference>
<reference evidence="2 3" key="1">
    <citation type="submission" date="2024-08" db="EMBL/GenBank/DDBJ databases">
        <title>Insights into the chromosomal genome structure of Flemingia macrophylla.</title>
        <authorList>
            <person name="Ding Y."/>
            <person name="Zhao Y."/>
            <person name="Bi W."/>
            <person name="Wu M."/>
            <person name="Zhao G."/>
            <person name="Gong Y."/>
            <person name="Li W."/>
            <person name="Zhang P."/>
        </authorList>
    </citation>
    <scope>NUCLEOTIDE SEQUENCE [LARGE SCALE GENOMIC DNA]</scope>
    <source>
        <strain evidence="2">DYQJB</strain>
        <tissue evidence="2">Leaf</tissue>
    </source>
</reference>
<feature type="region of interest" description="Disordered" evidence="1">
    <location>
        <begin position="85"/>
        <end position="105"/>
    </location>
</feature>
<evidence type="ECO:0000313" key="3">
    <source>
        <dbReference type="Proteomes" id="UP001603857"/>
    </source>
</evidence>
<protein>
    <submittedName>
        <fullName evidence="2">Uncharacterized protein</fullName>
    </submittedName>
</protein>
<sequence>MESKTICFCIRRLNSKSKEKKVEDLKKLPHRCHKGKTKESASTAPVGDGGGINVDGGSTIGSNDAGVTAAVVAAAHVSLMSVTAWEGQDGSSHDHGGESGADGGG</sequence>
<organism evidence="2 3">
    <name type="scientific">Flemingia macrophylla</name>
    <dbReference type="NCBI Taxonomy" id="520843"/>
    <lineage>
        <taxon>Eukaryota</taxon>
        <taxon>Viridiplantae</taxon>
        <taxon>Streptophyta</taxon>
        <taxon>Embryophyta</taxon>
        <taxon>Tracheophyta</taxon>
        <taxon>Spermatophyta</taxon>
        <taxon>Magnoliopsida</taxon>
        <taxon>eudicotyledons</taxon>
        <taxon>Gunneridae</taxon>
        <taxon>Pentapetalae</taxon>
        <taxon>rosids</taxon>
        <taxon>fabids</taxon>
        <taxon>Fabales</taxon>
        <taxon>Fabaceae</taxon>
        <taxon>Papilionoideae</taxon>
        <taxon>50 kb inversion clade</taxon>
        <taxon>NPAAA clade</taxon>
        <taxon>indigoferoid/millettioid clade</taxon>
        <taxon>Phaseoleae</taxon>
        <taxon>Flemingia</taxon>
    </lineage>
</organism>
<keyword evidence="3" id="KW-1185">Reference proteome</keyword>
<evidence type="ECO:0000313" key="2">
    <source>
        <dbReference type="EMBL" id="KAL2317942.1"/>
    </source>
</evidence>
<dbReference type="AlphaFoldDB" id="A0ABD1L355"/>
<name>A0ABD1L355_9FABA</name>
<evidence type="ECO:0000256" key="1">
    <source>
        <dbReference type="SAM" id="MobiDB-lite"/>
    </source>
</evidence>